<dbReference type="Proteomes" id="UP001306508">
    <property type="component" value="Unassembled WGS sequence"/>
</dbReference>
<organism evidence="1 2">
    <name type="scientific">Arxiozyma heterogenica</name>
    <dbReference type="NCBI Taxonomy" id="278026"/>
    <lineage>
        <taxon>Eukaryota</taxon>
        <taxon>Fungi</taxon>
        <taxon>Dikarya</taxon>
        <taxon>Ascomycota</taxon>
        <taxon>Saccharomycotina</taxon>
        <taxon>Saccharomycetes</taxon>
        <taxon>Saccharomycetales</taxon>
        <taxon>Saccharomycetaceae</taxon>
        <taxon>Arxiozyma</taxon>
    </lineage>
</organism>
<dbReference type="AlphaFoldDB" id="A0AAN7ZWP6"/>
<accession>A0AAN7ZWP6</accession>
<comment type="caution">
    <text evidence="1">The sequence shown here is derived from an EMBL/GenBank/DDBJ whole genome shotgun (WGS) entry which is preliminary data.</text>
</comment>
<sequence length="110" mass="12548">MLRNSGGSLILSSEKYIAELYNSIISRSMADRSTPFKVQQVMSLVATAAGCIPIKLSGKKNFKRWITILAMHMSDINLHWYQYAQNGKLNVIIEQYNPSNYMIAYIKKNI</sequence>
<evidence type="ECO:0000313" key="2">
    <source>
        <dbReference type="Proteomes" id="UP001306508"/>
    </source>
</evidence>
<name>A0AAN7ZWP6_9SACH</name>
<dbReference type="Pfam" id="PF17241">
    <property type="entry name" value="Retrotran_gag_4"/>
    <property type="match status" value="1"/>
</dbReference>
<keyword evidence="2" id="KW-1185">Reference proteome</keyword>
<reference evidence="2" key="1">
    <citation type="submission" date="2023-07" db="EMBL/GenBank/DDBJ databases">
        <title>A draft genome of Kazachstania heterogenica Y-27499.</title>
        <authorList>
            <person name="Donic C."/>
            <person name="Kralova J.S."/>
            <person name="Fidel L."/>
            <person name="Ben-Dor S."/>
            <person name="Jung S."/>
        </authorList>
    </citation>
    <scope>NUCLEOTIDE SEQUENCE [LARGE SCALE GENOMIC DNA]</scope>
    <source>
        <strain evidence="2">Y27499</strain>
    </source>
</reference>
<gene>
    <name evidence="1" type="ORF">RI543_005083</name>
</gene>
<dbReference type="InterPro" id="IPR035179">
    <property type="entry name" value="DUF5314"/>
</dbReference>
<proteinExistence type="predicted"/>
<evidence type="ECO:0000313" key="1">
    <source>
        <dbReference type="EMBL" id="KAK5773566.1"/>
    </source>
</evidence>
<protein>
    <submittedName>
        <fullName evidence="1">Uncharacterized protein</fullName>
    </submittedName>
</protein>
<dbReference type="EMBL" id="JAWIZZ010000073">
    <property type="protein sequence ID" value="KAK5773566.1"/>
    <property type="molecule type" value="Genomic_DNA"/>
</dbReference>